<evidence type="ECO:0000256" key="1">
    <source>
        <dbReference type="SAM" id="MobiDB-lite"/>
    </source>
</evidence>
<evidence type="ECO:0000313" key="2">
    <source>
        <dbReference type="EMBL" id="MFC4372518.1"/>
    </source>
</evidence>
<evidence type="ECO:0008006" key="4">
    <source>
        <dbReference type="Google" id="ProtNLM"/>
    </source>
</evidence>
<reference evidence="3" key="1">
    <citation type="journal article" date="2019" name="Int. J. Syst. Evol. Microbiol.">
        <title>The Global Catalogue of Microorganisms (GCM) 10K type strain sequencing project: providing services to taxonomists for standard genome sequencing and annotation.</title>
        <authorList>
            <consortium name="The Broad Institute Genomics Platform"/>
            <consortium name="The Broad Institute Genome Sequencing Center for Infectious Disease"/>
            <person name="Wu L."/>
            <person name="Ma J."/>
        </authorList>
    </citation>
    <scope>NUCLEOTIDE SEQUENCE [LARGE SCALE GENOMIC DNA]</scope>
    <source>
        <strain evidence="3">IBRC-M 10490</strain>
    </source>
</reference>
<dbReference type="EMBL" id="JBHSDL010000001">
    <property type="protein sequence ID" value="MFC4372518.1"/>
    <property type="molecule type" value="Genomic_DNA"/>
</dbReference>
<accession>A0ABV8VBB0</accession>
<dbReference type="InterPro" id="IPR036689">
    <property type="entry name" value="ESAT-6-like_sf"/>
</dbReference>
<gene>
    <name evidence="2" type="ORF">ACFO5K_00260</name>
</gene>
<sequence>MVAVSADAGVDVPGGGENTRSWRHREIAAAFAPLDVTVAFGQADDFERLARYWETGLRAFDRAIGETLAEAWSGVGASAAAAAISTYLTQARELAVVLDELPGIVRAAAEAIVSAKYAIPQMSEVSGGPVWSADEMSTHSAISAAQEDAQVAMHQRYVVPFGALYGQIPVIPIPSPFFGPDSDSTDHRHLTETAGVEGTAGMAHGWPLSAAVAEMVEVPSPAQTAFDRVSGDGTALVASEVPVAGAERGEQSGFGAGAGEKGRDPDLDERMGSEMDAADDSSSRLGADEERDAANPNGSASEARSVAGDSVSAPEELGVDTSRPGTNGPDTSDPTEPSPTEPSPTEPSPNEPGTTELNGSETDSAGPEPTGPSTSEHGMTGPLAEKQVVATGEAVRSAADGVAVTNPAFSALSNSGPLTPPLSGAAMPPSVVMPAVEPAVAPSIGDDGRRHAGAPEPSAIGAGRPTSPGSHPEPFVRPGPREPAVGASVPGTANPMATSVATASQPVRPNDRHFPCAMGPAAPRSADADSEHELPAYLITRENTDALLGRPLPAITGGAIGGDRPGEQHVPATRC</sequence>
<dbReference type="SUPFAM" id="SSF140453">
    <property type="entry name" value="EsxAB dimer-like"/>
    <property type="match status" value="1"/>
</dbReference>
<organism evidence="2 3">
    <name type="scientific">Nocardia halotolerans</name>
    <dbReference type="NCBI Taxonomy" id="1755878"/>
    <lineage>
        <taxon>Bacteria</taxon>
        <taxon>Bacillati</taxon>
        <taxon>Actinomycetota</taxon>
        <taxon>Actinomycetes</taxon>
        <taxon>Mycobacteriales</taxon>
        <taxon>Nocardiaceae</taxon>
        <taxon>Nocardia</taxon>
    </lineage>
</organism>
<feature type="region of interest" description="Disordered" evidence="1">
    <location>
        <begin position="241"/>
        <end position="396"/>
    </location>
</feature>
<protein>
    <recommendedName>
        <fullName evidence="4">PPE family protein</fullName>
    </recommendedName>
</protein>
<evidence type="ECO:0000313" key="3">
    <source>
        <dbReference type="Proteomes" id="UP001595844"/>
    </source>
</evidence>
<name>A0ABV8VBB0_9NOCA</name>
<feature type="compositionally biased region" description="Pro residues" evidence="1">
    <location>
        <begin position="336"/>
        <end position="350"/>
    </location>
</feature>
<feature type="region of interest" description="Disordered" evidence="1">
    <location>
        <begin position="556"/>
        <end position="575"/>
    </location>
</feature>
<feature type="compositionally biased region" description="Basic and acidic residues" evidence="1">
    <location>
        <begin position="260"/>
        <end position="273"/>
    </location>
</feature>
<dbReference type="RefSeq" id="WP_378555042.1">
    <property type="nucleotide sequence ID" value="NZ_JBHSDL010000001.1"/>
</dbReference>
<proteinExistence type="predicted"/>
<feature type="region of interest" description="Disordered" evidence="1">
    <location>
        <begin position="440"/>
        <end position="514"/>
    </location>
</feature>
<feature type="compositionally biased region" description="Polar residues" evidence="1">
    <location>
        <begin position="495"/>
        <end position="507"/>
    </location>
</feature>
<comment type="caution">
    <text evidence="2">The sequence shown here is derived from an EMBL/GenBank/DDBJ whole genome shotgun (WGS) entry which is preliminary data.</text>
</comment>
<keyword evidence="3" id="KW-1185">Reference proteome</keyword>
<dbReference type="Proteomes" id="UP001595844">
    <property type="component" value="Unassembled WGS sequence"/>
</dbReference>